<comment type="catalytic activity">
    <reaction evidence="7 8">
        <text>adenosine(34) in tRNA + H2O + H(+) = inosine(34) in tRNA + NH4(+)</text>
        <dbReference type="Rhea" id="RHEA:43168"/>
        <dbReference type="Rhea" id="RHEA-COMP:10373"/>
        <dbReference type="Rhea" id="RHEA-COMP:10374"/>
        <dbReference type="ChEBI" id="CHEBI:15377"/>
        <dbReference type="ChEBI" id="CHEBI:15378"/>
        <dbReference type="ChEBI" id="CHEBI:28938"/>
        <dbReference type="ChEBI" id="CHEBI:74411"/>
        <dbReference type="ChEBI" id="CHEBI:82852"/>
        <dbReference type="EC" id="3.5.4.33"/>
    </reaction>
</comment>
<evidence type="ECO:0000313" key="10">
    <source>
        <dbReference type="EMBL" id="SIO30699.1"/>
    </source>
</evidence>
<keyword evidence="3 8" id="KW-0819">tRNA processing</keyword>
<dbReference type="InterPro" id="IPR002125">
    <property type="entry name" value="CMP_dCMP_dom"/>
</dbReference>
<dbReference type="InterPro" id="IPR016192">
    <property type="entry name" value="APOBEC/CMP_deaminase_Zn-bd"/>
</dbReference>
<comment type="similarity">
    <text evidence="1">Belongs to the cytidine and deoxycytidylate deaminase family. ADAT2 subfamily.</text>
</comment>
<evidence type="ECO:0000256" key="4">
    <source>
        <dbReference type="ARBA" id="ARBA00022723"/>
    </source>
</evidence>
<evidence type="ECO:0000256" key="3">
    <source>
        <dbReference type="ARBA" id="ARBA00022694"/>
    </source>
</evidence>
<evidence type="ECO:0000256" key="1">
    <source>
        <dbReference type="ARBA" id="ARBA00010669"/>
    </source>
</evidence>
<dbReference type="SUPFAM" id="SSF53927">
    <property type="entry name" value="Cytidine deaminase-like"/>
    <property type="match status" value="1"/>
</dbReference>
<feature type="active site" description="Proton donor" evidence="8">
    <location>
        <position position="55"/>
    </location>
</feature>
<dbReference type="Pfam" id="PF00383">
    <property type="entry name" value="dCMP_cyt_deam_1"/>
    <property type="match status" value="1"/>
</dbReference>
<dbReference type="HAMAP" id="MF_00972">
    <property type="entry name" value="tRNA_aden_deaminase"/>
    <property type="match status" value="1"/>
</dbReference>
<dbReference type="PROSITE" id="PS51747">
    <property type="entry name" value="CYT_DCMP_DEAMINASES_2"/>
    <property type="match status" value="1"/>
</dbReference>
<gene>
    <name evidence="8" type="primary">tadA</name>
    <name evidence="10" type="ORF">SAMN05444409_2605</name>
</gene>
<keyword evidence="5 8" id="KW-0378">Hydrolase</keyword>
<dbReference type="CDD" id="cd01285">
    <property type="entry name" value="nucleoside_deaminase"/>
    <property type="match status" value="1"/>
</dbReference>
<dbReference type="Proteomes" id="UP000185207">
    <property type="component" value="Unassembled WGS sequence"/>
</dbReference>
<dbReference type="STRING" id="1416779.SAMN05444409_2605"/>
<dbReference type="AlphaFoldDB" id="A0A1N6IFH2"/>
<dbReference type="Gene3D" id="3.40.140.10">
    <property type="entry name" value="Cytidine Deaminase, domain 2"/>
    <property type="match status" value="1"/>
</dbReference>
<dbReference type="PROSITE" id="PS00903">
    <property type="entry name" value="CYT_DCMP_DEAMINASES_1"/>
    <property type="match status" value="1"/>
</dbReference>
<dbReference type="InterPro" id="IPR028883">
    <property type="entry name" value="tRNA_aden_deaminase"/>
</dbReference>
<feature type="binding site" evidence="8">
    <location>
        <position position="83"/>
    </location>
    <ligand>
        <name>Zn(2+)</name>
        <dbReference type="ChEBI" id="CHEBI:29105"/>
        <note>catalytic</note>
    </ligand>
</feature>
<evidence type="ECO:0000256" key="6">
    <source>
        <dbReference type="ARBA" id="ARBA00022833"/>
    </source>
</evidence>
<dbReference type="GO" id="GO:0052717">
    <property type="term" value="F:tRNA-specific adenosine-34 deaminase activity"/>
    <property type="evidence" value="ECO:0007669"/>
    <property type="project" value="UniProtKB-UniRule"/>
</dbReference>
<reference evidence="11" key="1">
    <citation type="submission" date="2016-11" db="EMBL/GenBank/DDBJ databases">
        <authorList>
            <person name="Varghese N."/>
            <person name="Submissions S."/>
        </authorList>
    </citation>
    <scope>NUCLEOTIDE SEQUENCE [LARGE SCALE GENOMIC DNA]</scope>
    <source>
        <strain evidence="11">DSM 27623</strain>
    </source>
</reference>
<dbReference type="EMBL" id="FSRK01000002">
    <property type="protein sequence ID" value="SIO30699.1"/>
    <property type="molecule type" value="Genomic_DNA"/>
</dbReference>
<proteinExistence type="inferred from homology"/>
<protein>
    <recommendedName>
        <fullName evidence="8">tRNA-specific adenosine deaminase</fullName>
        <ecNumber evidence="8">3.5.4.33</ecNumber>
    </recommendedName>
</protein>
<dbReference type="GO" id="GO:0002100">
    <property type="term" value="P:tRNA wobble adenosine to inosine editing"/>
    <property type="evidence" value="ECO:0007669"/>
    <property type="project" value="UniProtKB-UniRule"/>
</dbReference>
<dbReference type="OrthoDB" id="9802676at2"/>
<evidence type="ECO:0000256" key="8">
    <source>
        <dbReference type="HAMAP-Rule" id="MF_00972"/>
    </source>
</evidence>
<feature type="binding site" evidence="8">
    <location>
        <position position="86"/>
    </location>
    <ligand>
        <name>Zn(2+)</name>
        <dbReference type="ChEBI" id="CHEBI:29105"/>
        <note>catalytic</note>
    </ligand>
</feature>
<accession>A0A1N6IFH2</accession>
<dbReference type="EC" id="3.5.4.33" evidence="8"/>
<dbReference type="PANTHER" id="PTHR11079">
    <property type="entry name" value="CYTOSINE DEAMINASE FAMILY MEMBER"/>
    <property type="match status" value="1"/>
</dbReference>
<evidence type="ECO:0000256" key="7">
    <source>
        <dbReference type="ARBA" id="ARBA00048045"/>
    </source>
</evidence>
<sequence>MFADEYFMKMAFQEAQLALEKDEVPIGCVIVSNDRVIAKSHNLTETLTDVTAHAEMQAITSAANFLGGKYLQNCTLYVTLEPCVMCSGALAWSQISKVVIGARDEQRGFINKGLSLHPKTEIVTGILENECSAIVKYFFNSKR</sequence>
<dbReference type="PANTHER" id="PTHR11079:SF202">
    <property type="entry name" value="TRNA-SPECIFIC ADENOSINE DEAMINASE"/>
    <property type="match status" value="1"/>
</dbReference>
<comment type="cofactor">
    <cofactor evidence="8">
        <name>Zn(2+)</name>
        <dbReference type="ChEBI" id="CHEBI:29105"/>
    </cofactor>
    <text evidence="8">Binds 1 zinc ion per subunit.</text>
</comment>
<comment type="function">
    <text evidence="8">Catalyzes the deamination of adenosine to inosine at the wobble position 34 of tRNA(Arg2).</text>
</comment>
<dbReference type="GO" id="GO:0008270">
    <property type="term" value="F:zinc ion binding"/>
    <property type="evidence" value="ECO:0007669"/>
    <property type="project" value="UniProtKB-UniRule"/>
</dbReference>
<comment type="subunit">
    <text evidence="2 8">Homodimer.</text>
</comment>
<dbReference type="InterPro" id="IPR016193">
    <property type="entry name" value="Cytidine_deaminase-like"/>
</dbReference>
<evidence type="ECO:0000256" key="2">
    <source>
        <dbReference type="ARBA" id="ARBA00011738"/>
    </source>
</evidence>
<evidence type="ECO:0000256" key="5">
    <source>
        <dbReference type="ARBA" id="ARBA00022801"/>
    </source>
</evidence>
<feature type="binding site" evidence="8">
    <location>
        <position position="53"/>
    </location>
    <ligand>
        <name>Zn(2+)</name>
        <dbReference type="ChEBI" id="CHEBI:29105"/>
        <note>catalytic</note>
    </ligand>
</feature>
<organism evidence="10 11">
    <name type="scientific">Epilithonimonas zeae</name>
    <dbReference type="NCBI Taxonomy" id="1416779"/>
    <lineage>
        <taxon>Bacteria</taxon>
        <taxon>Pseudomonadati</taxon>
        <taxon>Bacteroidota</taxon>
        <taxon>Flavobacteriia</taxon>
        <taxon>Flavobacteriales</taxon>
        <taxon>Weeksellaceae</taxon>
        <taxon>Chryseobacterium group</taxon>
        <taxon>Epilithonimonas</taxon>
    </lineage>
</organism>
<keyword evidence="6 8" id="KW-0862">Zinc</keyword>
<evidence type="ECO:0000259" key="9">
    <source>
        <dbReference type="PROSITE" id="PS51747"/>
    </source>
</evidence>
<keyword evidence="11" id="KW-1185">Reference proteome</keyword>
<evidence type="ECO:0000313" key="11">
    <source>
        <dbReference type="Proteomes" id="UP000185207"/>
    </source>
</evidence>
<name>A0A1N6IFH2_9FLAO</name>
<dbReference type="RefSeq" id="WP_074235789.1">
    <property type="nucleotide sequence ID" value="NZ_FSRK01000002.1"/>
</dbReference>
<keyword evidence="4 8" id="KW-0479">Metal-binding</keyword>
<feature type="domain" description="CMP/dCMP-type deaminase" evidence="9">
    <location>
        <begin position="2"/>
        <end position="112"/>
    </location>
</feature>